<evidence type="ECO:0000256" key="1">
    <source>
        <dbReference type="SAM" id="MobiDB-lite"/>
    </source>
</evidence>
<feature type="compositionally biased region" description="Low complexity" evidence="1">
    <location>
        <begin position="144"/>
        <end position="161"/>
    </location>
</feature>
<evidence type="ECO:0000313" key="2">
    <source>
        <dbReference type="EMBL" id="PWW74544.1"/>
    </source>
</evidence>
<keyword evidence="3" id="KW-1185">Reference proteome</keyword>
<proteinExistence type="predicted"/>
<feature type="compositionally biased region" description="Basic and acidic residues" evidence="1">
    <location>
        <begin position="235"/>
        <end position="250"/>
    </location>
</feature>
<gene>
    <name evidence="2" type="ORF">C7212DRAFT_358875</name>
</gene>
<comment type="caution">
    <text evidence="2">The sequence shown here is derived from an EMBL/GenBank/DDBJ whole genome shotgun (WGS) entry which is preliminary data.</text>
</comment>
<dbReference type="AlphaFoldDB" id="A0A317SJG6"/>
<feature type="region of interest" description="Disordered" evidence="1">
    <location>
        <begin position="132"/>
        <end position="162"/>
    </location>
</feature>
<feature type="compositionally biased region" description="Low complexity" evidence="1">
    <location>
        <begin position="331"/>
        <end position="340"/>
    </location>
</feature>
<name>A0A317SJG6_9PEZI</name>
<dbReference type="OrthoDB" id="5419742at2759"/>
<feature type="compositionally biased region" description="Acidic residues" evidence="1">
    <location>
        <begin position="268"/>
        <end position="281"/>
    </location>
</feature>
<organism evidence="2 3">
    <name type="scientific">Tuber magnatum</name>
    <name type="common">white Piedmont truffle</name>
    <dbReference type="NCBI Taxonomy" id="42249"/>
    <lineage>
        <taxon>Eukaryota</taxon>
        <taxon>Fungi</taxon>
        <taxon>Dikarya</taxon>
        <taxon>Ascomycota</taxon>
        <taxon>Pezizomycotina</taxon>
        <taxon>Pezizomycetes</taxon>
        <taxon>Pezizales</taxon>
        <taxon>Tuberaceae</taxon>
        <taxon>Tuber</taxon>
    </lineage>
</organism>
<evidence type="ECO:0000313" key="3">
    <source>
        <dbReference type="Proteomes" id="UP000246991"/>
    </source>
</evidence>
<reference evidence="2 3" key="1">
    <citation type="submission" date="2018-03" db="EMBL/GenBank/DDBJ databases">
        <title>Genomes of Pezizomycetes fungi and the evolution of truffles.</title>
        <authorList>
            <person name="Murat C."/>
            <person name="Payen T."/>
            <person name="Noel B."/>
            <person name="Kuo A."/>
            <person name="Martin F.M."/>
        </authorList>
    </citation>
    <scope>NUCLEOTIDE SEQUENCE [LARGE SCALE GENOMIC DNA]</scope>
    <source>
        <strain evidence="2">091103-1</strain>
    </source>
</reference>
<dbReference type="EMBL" id="PYWC01000059">
    <property type="protein sequence ID" value="PWW74544.1"/>
    <property type="molecule type" value="Genomic_DNA"/>
</dbReference>
<sequence>MSAIIRLRPNRIVLTSDEVRSLHPRSANVGGSASTPSPAAILAWDHNITRRRARARASRRYCAEALDLYAPELEEGSDGSVKILEDEDVRGGWSRVGGGEGDGRDGVALEGSGDALILPLADVGVGGMQVEEGGGVQLTDSDGENASASAGDGGSSDPAFSTLGAGGVDDVSRDFIDIAYLADIDFDPPDSPPPSPPTTEATRTAANARIDLVYDTSTGTTTVELSLTPARNHPRAVEGERLARYRDRSSSGEGAHLRRSGTAAGGFDGDDEKSDSDNDESSEGHDDDGASSIGEGVGEKGIGDVGTGTQTEKVEEGEPPVSSSRKREKAAATTTAKSFR</sequence>
<feature type="region of interest" description="Disordered" evidence="1">
    <location>
        <begin position="228"/>
        <end position="340"/>
    </location>
</feature>
<dbReference type="Proteomes" id="UP000246991">
    <property type="component" value="Unassembled WGS sequence"/>
</dbReference>
<protein>
    <submittedName>
        <fullName evidence="2">Uncharacterized protein</fullName>
    </submittedName>
</protein>
<accession>A0A317SJG6</accession>